<evidence type="ECO:0000313" key="2">
    <source>
        <dbReference type="EMBL" id="SMF05143.1"/>
    </source>
</evidence>
<dbReference type="Proteomes" id="UP000192906">
    <property type="component" value="Unassembled WGS sequence"/>
</dbReference>
<keyword evidence="3" id="KW-1185">Reference proteome</keyword>
<evidence type="ECO:0000256" key="1">
    <source>
        <dbReference type="SAM" id="SignalP"/>
    </source>
</evidence>
<sequence>MNRIILILCVLGLLSGCSTHAPTMQGVKSYCRSFSTESSCDVQGDLCEQYSAVLLKDYSSAAECRAGCESVQKQYDNQMGLQNCLPIFEAVGDKCNEYCDGNYE</sequence>
<dbReference type="AlphaFoldDB" id="A0A1X7CY53"/>
<dbReference type="EMBL" id="FWZU01000002">
    <property type="protein sequence ID" value="SMF05143.1"/>
    <property type="molecule type" value="Genomic_DNA"/>
</dbReference>
<keyword evidence="1" id="KW-0732">Signal</keyword>
<evidence type="ECO:0000313" key="3">
    <source>
        <dbReference type="Proteomes" id="UP000192906"/>
    </source>
</evidence>
<feature type="signal peptide" evidence="1">
    <location>
        <begin position="1"/>
        <end position="21"/>
    </location>
</feature>
<reference evidence="3" key="1">
    <citation type="submission" date="2017-04" db="EMBL/GenBank/DDBJ databases">
        <authorList>
            <person name="Varghese N."/>
            <person name="Submissions S."/>
        </authorList>
    </citation>
    <scope>NUCLEOTIDE SEQUENCE [LARGE SCALE GENOMIC DNA]</scope>
    <source>
        <strain evidence="3">K3S</strain>
    </source>
</reference>
<dbReference type="STRING" id="1519643.SAMN06295933_1414"/>
<dbReference type="RefSeq" id="WP_085100361.1">
    <property type="nucleotide sequence ID" value="NZ_FWZU01000002.1"/>
</dbReference>
<feature type="chain" id="PRO_5013072710" description="Lipoprotein" evidence="1">
    <location>
        <begin position="22"/>
        <end position="104"/>
    </location>
</feature>
<dbReference type="PROSITE" id="PS51257">
    <property type="entry name" value="PROKAR_LIPOPROTEIN"/>
    <property type="match status" value="1"/>
</dbReference>
<protein>
    <recommendedName>
        <fullName evidence="4">Lipoprotein</fullName>
    </recommendedName>
</protein>
<proteinExistence type="predicted"/>
<name>A0A1X7CY53_9BACT</name>
<accession>A0A1X7CY53</accession>
<gene>
    <name evidence="2" type="ORF">SAMN06295933_1414</name>
</gene>
<organism evidence="2 3">
    <name type="scientific">Desulfovibrio gilichinskyi</name>
    <dbReference type="NCBI Taxonomy" id="1519643"/>
    <lineage>
        <taxon>Bacteria</taxon>
        <taxon>Pseudomonadati</taxon>
        <taxon>Thermodesulfobacteriota</taxon>
        <taxon>Desulfovibrionia</taxon>
        <taxon>Desulfovibrionales</taxon>
        <taxon>Desulfovibrionaceae</taxon>
        <taxon>Desulfovibrio</taxon>
    </lineage>
</organism>
<evidence type="ECO:0008006" key="4">
    <source>
        <dbReference type="Google" id="ProtNLM"/>
    </source>
</evidence>
<dbReference type="OrthoDB" id="5459109at2"/>